<sequence length="373" mass="41301">MEKVTKSFLLVVLAAFFFTISVVPVHALHDHINPKINAIYQFGDSISDTGNLIRDNPIGARSNCGKLPYGQSFFLKPTGRCSNGRLMIDFFAEYFNLPYLDAYLNKEGDFSHGANFAVAGSTALSTYALAAKRIVTRTTRSSLLPVQLAWFRSHLPSVCSNPPDCKNKLANALFIIESGGNDFNYAFFGGKTMQEVRSMVPQVVGNIRRAVEELISLGATRIVVPGNFPIGCLPIYLASFQSNDANMYDELNCHRGMNDFAVFQNDFVQQTIRELQMAHPTVKIVYADYFTALKQLLQNAASLGFDKDATQKACCGRGNNAYNYDSTNMCGRGVPACKNPNKSVSWDGVHMTQHAYKVMAKWLLKHNIVPSLS</sequence>
<reference evidence="6" key="1">
    <citation type="journal article" date="2021" name="Nat. Commun.">
        <title>Genomic analyses provide insights into spinach domestication and the genetic basis of agronomic traits.</title>
        <authorList>
            <person name="Cai X."/>
            <person name="Sun X."/>
            <person name="Xu C."/>
            <person name="Sun H."/>
            <person name="Wang X."/>
            <person name="Ge C."/>
            <person name="Zhang Z."/>
            <person name="Wang Q."/>
            <person name="Fei Z."/>
            <person name="Jiao C."/>
            <person name="Wang Q."/>
        </authorList>
    </citation>
    <scope>NUCLEOTIDE SEQUENCE [LARGE SCALE GENOMIC DNA]</scope>
    <source>
        <strain evidence="6">cv. Varoflay</strain>
    </source>
</reference>
<dbReference type="InterPro" id="IPR001087">
    <property type="entry name" value="GDSL"/>
</dbReference>
<dbReference type="InterPro" id="IPR035669">
    <property type="entry name" value="SGNH_plant_lipase-like"/>
</dbReference>
<evidence type="ECO:0000256" key="3">
    <source>
        <dbReference type="ARBA" id="ARBA00022801"/>
    </source>
</evidence>
<evidence type="ECO:0000313" key="6">
    <source>
        <dbReference type="Proteomes" id="UP000813463"/>
    </source>
</evidence>
<accession>A0A9R0HUF4</accession>
<feature type="chain" id="PRO_5040148815" evidence="5">
    <location>
        <begin position="28"/>
        <end position="373"/>
    </location>
</feature>
<dbReference type="InterPro" id="IPR036514">
    <property type="entry name" value="SGNH_hydro_sf"/>
</dbReference>
<keyword evidence="6" id="KW-1185">Reference proteome</keyword>
<dbReference type="GO" id="GO:0016788">
    <property type="term" value="F:hydrolase activity, acting on ester bonds"/>
    <property type="evidence" value="ECO:0007669"/>
    <property type="project" value="InterPro"/>
</dbReference>
<dbReference type="Gene3D" id="3.40.50.1110">
    <property type="entry name" value="SGNH hydrolase"/>
    <property type="match status" value="1"/>
</dbReference>
<dbReference type="PANTHER" id="PTHR22835">
    <property type="entry name" value="ZINC FINGER FYVE DOMAIN CONTAINING PROTEIN"/>
    <property type="match status" value="1"/>
</dbReference>
<keyword evidence="4" id="KW-0325">Glycoprotein</keyword>
<evidence type="ECO:0000256" key="2">
    <source>
        <dbReference type="ARBA" id="ARBA00022729"/>
    </source>
</evidence>
<reference evidence="7" key="2">
    <citation type="submission" date="2025-08" db="UniProtKB">
        <authorList>
            <consortium name="RefSeq"/>
        </authorList>
    </citation>
    <scope>IDENTIFICATION</scope>
    <source>
        <tissue evidence="7">Leaf</tissue>
    </source>
</reference>
<comment type="similarity">
    <text evidence="1">Belongs to the 'GDSL' lipolytic enzyme family.</text>
</comment>
<evidence type="ECO:0000256" key="4">
    <source>
        <dbReference type="ARBA" id="ARBA00023180"/>
    </source>
</evidence>
<gene>
    <name evidence="7" type="primary">LOC110776795</name>
</gene>
<keyword evidence="3" id="KW-0378">Hydrolase</keyword>
<protein>
    <submittedName>
        <fullName evidence="7">Acetylajmalan esterase-like</fullName>
    </submittedName>
</protein>
<evidence type="ECO:0000256" key="1">
    <source>
        <dbReference type="ARBA" id="ARBA00008668"/>
    </source>
</evidence>
<evidence type="ECO:0000256" key="5">
    <source>
        <dbReference type="SAM" id="SignalP"/>
    </source>
</evidence>
<evidence type="ECO:0000313" key="7">
    <source>
        <dbReference type="RefSeq" id="XP_021837051.1"/>
    </source>
</evidence>
<dbReference type="AlphaFoldDB" id="A0A9R0HUF4"/>
<dbReference type="GeneID" id="110776795"/>
<organism evidence="6 7">
    <name type="scientific">Spinacia oleracea</name>
    <name type="common">Spinach</name>
    <dbReference type="NCBI Taxonomy" id="3562"/>
    <lineage>
        <taxon>Eukaryota</taxon>
        <taxon>Viridiplantae</taxon>
        <taxon>Streptophyta</taxon>
        <taxon>Embryophyta</taxon>
        <taxon>Tracheophyta</taxon>
        <taxon>Spermatophyta</taxon>
        <taxon>Magnoliopsida</taxon>
        <taxon>eudicotyledons</taxon>
        <taxon>Gunneridae</taxon>
        <taxon>Pentapetalae</taxon>
        <taxon>Caryophyllales</taxon>
        <taxon>Chenopodiaceae</taxon>
        <taxon>Chenopodioideae</taxon>
        <taxon>Anserineae</taxon>
        <taxon>Spinacia</taxon>
    </lineage>
</organism>
<dbReference type="OrthoDB" id="1600564at2759"/>
<dbReference type="PANTHER" id="PTHR22835:SF517">
    <property type="entry name" value="GDSL-LIKE LIPASE_ACYLHYDROLASE FAMILY PROTEIN, EXPRESSED"/>
    <property type="match status" value="1"/>
</dbReference>
<name>A0A9R0HUF4_SPIOL</name>
<dbReference type="Proteomes" id="UP000813463">
    <property type="component" value="Chromosome 1"/>
</dbReference>
<dbReference type="RefSeq" id="XP_021837051.1">
    <property type="nucleotide sequence ID" value="XM_021981359.2"/>
</dbReference>
<dbReference type="CDD" id="cd01837">
    <property type="entry name" value="SGNH_plant_lipase_like"/>
    <property type="match status" value="1"/>
</dbReference>
<dbReference type="Pfam" id="PF00657">
    <property type="entry name" value="Lipase_GDSL"/>
    <property type="match status" value="1"/>
</dbReference>
<feature type="signal peptide" evidence="5">
    <location>
        <begin position="1"/>
        <end position="27"/>
    </location>
</feature>
<proteinExistence type="inferred from homology"/>
<dbReference type="KEGG" id="soe:110776795"/>
<dbReference type="SUPFAM" id="SSF52266">
    <property type="entry name" value="SGNH hydrolase"/>
    <property type="match status" value="1"/>
</dbReference>
<keyword evidence="2 5" id="KW-0732">Signal</keyword>